<dbReference type="Pfam" id="PF07676">
    <property type="entry name" value="PD40"/>
    <property type="match status" value="1"/>
</dbReference>
<dbReference type="Gene3D" id="2.120.10.30">
    <property type="entry name" value="TolB, C-terminal domain"/>
    <property type="match status" value="1"/>
</dbReference>
<comment type="caution">
    <text evidence="2">The sequence shown here is derived from an EMBL/GenBank/DDBJ whole genome shotgun (WGS) entry which is preliminary data.</text>
</comment>
<evidence type="ECO:0000313" key="2">
    <source>
        <dbReference type="EMBL" id="GAG11026.1"/>
    </source>
</evidence>
<protein>
    <recommendedName>
        <fullName evidence="3">Dipeptidylpeptidase IV N-terminal domain-containing protein</fullName>
    </recommendedName>
</protein>
<dbReference type="EMBL" id="BARS01024708">
    <property type="protein sequence ID" value="GAG11026.1"/>
    <property type="molecule type" value="Genomic_DNA"/>
</dbReference>
<sequence>MRKAELERQANVHDHARYSVKSYRLYPASDRGETPTLYSHGGGSPRWALKTIDSLCWSPDGKYLAFSADLDRPGEFYIYLMETRGKKAPVALPDTRSVWIQQVRWQPQPSSATAAPGARSESLTGGPPRE</sequence>
<evidence type="ECO:0008006" key="3">
    <source>
        <dbReference type="Google" id="ProtNLM"/>
    </source>
</evidence>
<name>X0WEC3_9ZZZZ</name>
<feature type="region of interest" description="Disordered" evidence="1">
    <location>
        <begin position="106"/>
        <end position="130"/>
    </location>
</feature>
<organism evidence="2">
    <name type="scientific">marine sediment metagenome</name>
    <dbReference type="NCBI Taxonomy" id="412755"/>
    <lineage>
        <taxon>unclassified sequences</taxon>
        <taxon>metagenomes</taxon>
        <taxon>ecological metagenomes</taxon>
    </lineage>
</organism>
<dbReference type="InterPro" id="IPR011659">
    <property type="entry name" value="WD40"/>
</dbReference>
<dbReference type="InterPro" id="IPR011042">
    <property type="entry name" value="6-blade_b-propeller_TolB-like"/>
</dbReference>
<accession>X0WEC3</accession>
<gene>
    <name evidence="2" type="ORF">S01H1_39184</name>
</gene>
<dbReference type="SUPFAM" id="SSF82171">
    <property type="entry name" value="DPP6 N-terminal domain-like"/>
    <property type="match status" value="1"/>
</dbReference>
<dbReference type="AlphaFoldDB" id="X0WEC3"/>
<evidence type="ECO:0000256" key="1">
    <source>
        <dbReference type="SAM" id="MobiDB-lite"/>
    </source>
</evidence>
<reference evidence="2" key="1">
    <citation type="journal article" date="2014" name="Front. Microbiol.">
        <title>High frequency of phylogenetically diverse reductive dehalogenase-homologous genes in deep subseafloor sedimentary metagenomes.</title>
        <authorList>
            <person name="Kawai M."/>
            <person name="Futagami T."/>
            <person name="Toyoda A."/>
            <person name="Takaki Y."/>
            <person name="Nishi S."/>
            <person name="Hori S."/>
            <person name="Arai W."/>
            <person name="Tsubouchi T."/>
            <person name="Morono Y."/>
            <person name="Uchiyama I."/>
            <person name="Ito T."/>
            <person name="Fujiyama A."/>
            <person name="Inagaki F."/>
            <person name="Takami H."/>
        </authorList>
    </citation>
    <scope>NUCLEOTIDE SEQUENCE</scope>
    <source>
        <strain evidence="2">Expedition CK06-06</strain>
    </source>
</reference>
<proteinExistence type="predicted"/>